<dbReference type="PROSITE" id="PS50887">
    <property type="entry name" value="GGDEF"/>
    <property type="match status" value="1"/>
</dbReference>
<dbReference type="PROSITE" id="PS50883">
    <property type="entry name" value="EAL"/>
    <property type="match status" value="1"/>
</dbReference>
<protein>
    <submittedName>
        <fullName evidence="5">EAL domain-containing protein</fullName>
    </submittedName>
</protein>
<organism evidence="5 6">
    <name type="scientific">Qipengyuania pelagi</name>
    <dbReference type="NCBI Taxonomy" id="994320"/>
    <lineage>
        <taxon>Bacteria</taxon>
        <taxon>Pseudomonadati</taxon>
        <taxon>Pseudomonadota</taxon>
        <taxon>Alphaproteobacteria</taxon>
        <taxon>Sphingomonadales</taxon>
        <taxon>Erythrobacteraceae</taxon>
        <taxon>Qipengyuania</taxon>
    </lineage>
</organism>
<feature type="transmembrane region" description="Helical" evidence="1">
    <location>
        <begin position="54"/>
        <end position="74"/>
    </location>
</feature>
<feature type="domain" description="PAC" evidence="2">
    <location>
        <begin position="284"/>
        <end position="338"/>
    </location>
</feature>
<dbReference type="SMART" id="SM00267">
    <property type="entry name" value="GGDEF"/>
    <property type="match status" value="1"/>
</dbReference>
<dbReference type="PROSITE" id="PS50113">
    <property type="entry name" value="PAC"/>
    <property type="match status" value="1"/>
</dbReference>
<dbReference type="Pfam" id="PF00563">
    <property type="entry name" value="EAL"/>
    <property type="match status" value="1"/>
</dbReference>
<feature type="transmembrane region" description="Helical" evidence="1">
    <location>
        <begin position="170"/>
        <end position="188"/>
    </location>
</feature>
<dbReference type="SUPFAM" id="SSF55785">
    <property type="entry name" value="PYP-like sensor domain (PAS domain)"/>
    <property type="match status" value="1"/>
</dbReference>
<dbReference type="SUPFAM" id="SSF55073">
    <property type="entry name" value="Nucleotide cyclase"/>
    <property type="match status" value="1"/>
</dbReference>
<keyword evidence="1" id="KW-0812">Transmembrane</keyword>
<dbReference type="EMBL" id="WTYD01000001">
    <property type="protein sequence ID" value="MXO53887.1"/>
    <property type="molecule type" value="Genomic_DNA"/>
</dbReference>
<name>A0A844Y910_9SPHN</name>
<gene>
    <name evidence="5" type="ORF">GRI47_07685</name>
</gene>
<evidence type="ECO:0000259" key="3">
    <source>
        <dbReference type="PROSITE" id="PS50883"/>
    </source>
</evidence>
<dbReference type="AlphaFoldDB" id="A0A844Y910"/>
<dbReference type="NCBIfam" id="TIGR00254">
    <property type="entry name" value="GGDEF"/>
    <property type="match status" value="1"/>
</dbReference>
<dbReference type="CDD" id="cd01948">
    <property type="entry name" value="EAL"/>
    <property type="match status" value="1"/>
</dbReference>
<feature type="domain" description="EAL" evidence="3">
    <location>
        <begin position="512"/>
        <end position="763"/>
    </location>
</feature>
<reference evidence="5 6" key="1">
    <citation type="submission" date="2019-12" db="EMBL/GenBank/DDBJ databases">
        <title>Genomic-based taxomic classification of the family Erythrobacteraceae.</title>
        <authorList>
            <person name="Xu L."/>
        </authorList>
    </citation>
    <scope>NUCLEOTIDE SEQUENCE [LARGE SCALE GENOMIC DNA]</scope>
    <source>
        <strain evidence="5 6">JCM 17468</strain>
    </source>
</reference>
<evidence type="ECO:0000313" key="6">
    <source>
        <dbReference type="Proteomes" id="UP000430272"/>
    </source>
</evidence>
<keyword evidence="6" id="KW-1185">Reference proteome</keyword>
<dbReference type="SUPFAM" id="SSF141868">
    <property type="entry name" value="EAL domain-like"/>
    <property type="match status" value="1"/>
</dbReference>
<dbReference type="Pfam" id="PF08448">
    <property type="entry name" value="PAS_4"/>
    <property type="match status" value="1"/>
</dbReference>
<dbReference type="PANTHER" id="PTHR44757">
    <property type="entry name" value="DIGUANYLATE CYCLASE DGCP"/>
    <property type="match status" value="1"/>
</dbReference>
<accession>A0A844Y910</accession>
<dbReference type="Pfam" id="PF00990">
    <property type="entry name" value="GGDEF"/>
    <property type="match status" value="1"/>
</dbReference>
<dbReference type="InterPro" id="IPR029787">
    <property type="entry name" value="Nucleotide_cyclase"/>
</dbReference>
<feature type="transmembrane region" description="Helical" evidence="1">
    <location>
        <begin position="95"/>
        <end position="114"/>
    </location>
</feature>
<dbReference type="InterPro" id="IPR001633">
    <property type="entry name" value="EAL_dom"/>
</dbReference>
<keyword evidence="1" id="KW-0472">Membrane</keyword>
<feature type="transmembrane region" description="Helical" evidence="1">
    <location>
        <begin position="144"/>
        <end position="164"/>
    </location>
</feature>
<evidence type="ECO:0000259" key="2">
    <source>
        <dbReference type="PROSITE" id="PS50113"/>
    </source>
</evidence>
<dbReference type="InterPro" id="IPR000700">
    <property type="entry name" value="PAS-assoc_C"/>
</dbReference>
<dbReference type="SMART" id="SM00052">
    <property type="entry name" value="EAL"/>
    <property type="match status" value="1"/>
</dbReference>
<evidence type="ECO:0000313" key="5">
    <source>
        <dbReference type="EMBL" id="MXO53887.1"/>
    </source>
</evidence>
<dbReference type="Proteomes" id="UP000430272">
    <property type="component" value="Unassembled WGS sequence"/>
</dbReference>
<dbReference type="OrthoDB" id="9790882at2"/>
<dbReference type="InterPro" id="IPR052155">
    <property type="entry name" value="Biofilm_reg_signaling"/>
</dbReference>
<dbReference type="InterPro" id="IPR035919">
    <property type="entry name" value="EAL_sf"/>
</dbReference>
<proteinExistence type="predicted"/>
<sequence>MSAVIGLSQPGDGDWSNVQGSQYALLSERVFARVLLHVFGLVLVFSQLHSSVSWTVLGGWTALLIATIAHGAVIDRKLADASRRLFTRREYWGHAANQLAKGAVWGSLVAYAALTGNLTGAMIVWGVTALLVVTSSASRFSAPLGAIAFCGAIGLVSSIAFIISGAVVPAALAFVTALCGAGAAVETARISMTARVAQTGMDEKSQVVSFLLREYEDTDADWLFELDTGRRLRSVTPRLAFALSRELDEIEGASFIQLIAGDAWETGKFPPSLHVFADKLKRRESFSDLVVEVSIGGKRRWWELSGTAITAPDGSYAGFRGVGSDVTEQQESSAKIAYLARYDTLTSLPNRLMLTETLGAALRYAEKWRTRCAFLMIDLDRFKAVNDSLGHLVGDRMLSEVAKRLNSLMTENEMCGRLGGDEFAVVIRDAGDRSYVTKVAQSIIQHLSEPYQIDHHVLYVGASIGAAFGPRDGRTVEELMRNADLSLYRVKDEGGGQFHEYEPSLHATAEERRKLELSLRSALANNELFLNFQPVVNARSENLVSFEALVRWKNPDHGIVSPAKFIPLAEDTRLIVPIGQWVMQEACNEAATWPEYVKINVNVSPEQLLEPDFATTVVQALSRSGLTPSRLEIEVTESIFLRDADVARRALEQVMALGCSVALDDFGTGYSSLGYLRKLKFSTIKVDRSFVQGASQNSAESLAIINAVVAMAGSLGMTTTAEGVETAEEAAMIRDMGCDKIQGYHFGRPMPVEEVRAVFKRSETIRTA</sequence>
<dbReference type="Gene3D" id="3.30.450.20">
    <property type="entry name" value="PAS domain"/>
    <property type="match status" value="1"/>
</dbReference>
<evidence type="ECO:0000259" key="4">
    <source>
        <dbReference type="PROSITE" id="PS50887"/>
    </source>
</evidence>
<dbReference type="CDD" id="cd01949">
    <property type="entry name" value="GGDEF"/>
    <property type="match status" value="1"/>
</dbReference>
<dbReference type="InterPro" id="IPR043128">
    <property type="entry name" value="Rev_trsase/Diguanyl_cyclase"/>
</dbReference>
<keyword evidence="1" id="KW-1133">Transmembrane helix</keyword>
<evidence type="ECO:0000256" key="1">
    <source>
        <dbReference type="SAM" id="Phobius"/>
    </source>
</evidence>
<dbReference type="PANTHER" id="PTHR44757:SF2">
    <property type="entry name" value="BIOFILM ARCHITECTURE MAINTENANCE PROTEIN MBAA"/>
    <property type="match status" value="1"/>
</dbReference>
<dbReference type="InterPro" id="IPR035965">
    <property type="entry name" value="PAS-like_dom_sf"/>
</dbReference>
<feature type="domain" description="GGDEF" evidence="4">
    <location>
        <begin position="370"/>
        <end position="503"/>
    </location>
</feature>
<dbReference type="InterPro" id="IPR000160">
    <property type="entry name" value="GGDEF_dom"/>
</dbReference>
<dbReference type="Gene3D" id="3.20.20.450">
    <property type="entry name" value="EAL domain"/>
    <property type="match status" value="1"/>
</dbReference>
<comment type="caution">
    <text evidence="5">The sequence shown here is derived from an EMBL/GenBank/DDBJ whole genome shotgun (WGS) entry which is preliminary data.</text>
</comment>
<dbReference type="Gene3D" id="3.30.70.270">
    <property type="match status" value="1"/>
</dbReference>
<dbReference type="InterPro" id="IPR013656">
    <property type="entry name" value="PAS_4"/>
</dbReference>